<gene>
    <name evidence="1" type="ORF">BDY19DRAFT_906938</name>
</gene>
<accession>A0ACB8U0V6</accession>
<sequence>MHQIVQLPQATASDTRLAYEEVKDFGVTDMGHGEPHQWAYRILKEPALTEELARSSLSTTRGNTDIVTFQPCKSYDARSQDRHEVQSWMNAGGTWTFTAIFDGHMNHETVDYVVRKLPESVRLSLESLYKLRSPISPQTVSELLSKAITSADQAVMSDFMSLFPGGERALAGASQSLIKRMVNDIDGGGRRYTAVARVLGGTTALLTLVHENTDSLWVANLGDSCAVLGSRNGNSWQSTVINALHNGGNDTELQRIRSEHNGEPECVVDRRVLGWLAPTRAIGDAWLKLPGIYTAKVFSKIEAPWMHAHALEKYVPRIITPPYVSVKPDVYYPNIRHYRRRKGVTDLFLITCSDGLIDLTADGPHCPIECLARRWVQVVGREIDKEQTTRGGPRANLALKLLRDAIGGDDLHLASRTLTVEMEDKWTDDTTIIVQRFT</sequence>
<dbReference type="Proteomes" id="UP001055072">
    <property type="component" value="Unassembled WGS sequence"/>
</dbReference>
<reference evidence="1" key="1">
    <citation type="journal article" date="2021" name="Environ. Microbiol.">
        <title>Gene family expansions and transcriptome signatures uncover fungal adaptations to wood decay.</title>
        <authorList>
            <person name="Hage H."/>
            <person name="Miyauchi S."/>
            <person name="Viragh M."/>
            <person name="Drula E."/>
            <person name="Min B."/>
            <person name="Chaduli D."/>
            <person name="Navarro D."/>
            <person name="Favel A."/>
            <person name="Norest M."/>
            <person name="Lesage-Meessen L."/>
            <person name="Balint B."/>
            <person name="Merenyi Z."/>
            <person name="de Eugenio L."/>
            <person name="Morin E."/>
            <person name="Martinez A.T."/>
            <person name="Baldrian P."/>
            <person name="Stursova M."/>
            <person name="Martinez M.J."/>
            <person name="Novotny C."/>
            <person name="Magnuson J.K."/>
            <person name="Spatafora J.W."/>
            <person name="Maurice S."/>
            <person name="Pangilinan J."/>
            <person name="Andreopoulos W."/>
            <person name="LaButti K."/>
            <person name="Hundley H."/>
            <person name="Na H."/>
            <person name="Kuo A."/>
            <person name="Barry K."/>
            <person name="Lipzen A."/>
            <person name="Henrissat B."/>
            <person name="Riley R."/>
            <person name="Ahrendt S."/>
            <person name="Nagy L.G."/>
            <person name="Grigoriev I.V."/>
            <person name="Martin F."/>
            <person name="Rosso M.N."/>
        </authorList>
    </citation>
    <scope>NUCLEOTIDE SEQUENCE</scope>
    <source>
        <strain evidence="1">CBS 384.51</strain>
    </source>
</reference>
<organism evidence="1 2">
    <name type="scientific">Irpex rosettiformis</name>
    <dbReference type="NCBI Taxonomy" id="378272"/>
    <lineage>
        <taxon>Eukaryota</taxon>
        <taxon>Fungi</taxon>
        <taxon>Dikarya</taxon>
        <taxon>Basidiomycota</taxon>
        <taxon>Agaricomycotina</taxon>
        <taxon>Agaricomycetes</taxon>
        <taxon>Polyporales</taxon>
        <taxon>Irpicaceae</taxon>
        <taxon>Irpex</taxon>
    </lineage>
</organism>
<protein>
    <submittedName>
        <fullName evidence="1">Protein serine/threonine phosphatase 2C</fullName>
    </submittedName>
</protein>
<dbReference type="EMBL" id="MU274915">
    <property type="protein sequence ID" value="KAI0087933.1"/>
    <property type="molecule type" value="Genomic_DNA"/>
</dbReference>
<comment type="caution">
    <text evidence="1">The sequence shown here is derived from an EMBL/GenBank/DDBJ whole genome shotgun (WGS) entry which is preliminary data.</text>
</comment>
<evidence type="ECO:0000313" key="2">
    <source>
        <dbReference type="Proteomes" id="UP001055072"/>
    </source>
</evidence>
<keyword evidence="2" id="KW-1185">Reference proteome</keyword>
<evidence type="ECO:0000313" key="1">
    <source>
        <dbReference type="EMBL" id="KAI0087933.1"/>
    </source>
</evidence>
<proteinExistence type="predicted"/>
<name>A0ACB8U0V6_9APHY</name>